<dbReference type="CDD" id="cd23343">
    <property type="entry name" value="beta-trefoil_FSCN_BglX-like"/>
    <property type="match status" value="1"/>
</dbReference>
<dbReference type="SMART" id="SM00606">
    <property type="entry name" value="CBD_IV"/>
    <property type="match status" value="1"/>
</dbReference>
<dbReference type="HOGENOM" id="CLU_004542_5_3_9"/>
<dbReference type="PANTHER" id="PTHR42721:SF3">
    <property type="entry name" value="BETA-D-XYLOSIDASE 5-RELATED"/>
    <property type="match status" value="1"/>
</dbReference>
<dbReference type="InterPro" id="IPR017853">
    <property type="entry name" value="GH"/>
</dbReference>
<dbReference type="Proteomes" id="UP000001258">
    <property type="component" value="Chromosome"/>
</dbReference>
<dbReference type="PRINTS" id="PR00133">
    <property type="entry name" value="GLHYDRLASE3"/>
</dbReference>
<dbReference type="SUPFAM" id="SSF49785">
    <property type="entry name" value="Galactose-binding domain-like"/>
    <property type="match status" value="1"/>
</dbReference>
<dbReference type="Gene3D" id="2.60.120.260">
    <property type="entry name" value="Galactose-binding domain-like"/>
    <property type="match status" value="1"/>
</dbReference>
<dbReference type="InterPro" id="IPR036962">
    <property type="entry name" value="Glyco_hydro_3_N_sf"/>
</dbReference>
<keyword evidence="2" id="KW-0732">Signal</keyword>
<dbReference type="SUPFAM" id="SSF51445">
    <property type="entry name" value="(Trans)glycosidases"/>
    <property type="match status" value="1"/>
</dbReference>
<dbReference type="GO" id="GO:0008422">
    <property type="term" value="F:beta-glucosidase activity"/>
    <property type="evidence" value="ECO:0007669"/>
    <property type="project" value="UniProtKB-ARBA"/>
</dbReference>
<proteinExistence type="inferred from homology"/>
<keyword evidence="3" id="KW-0378">Hydrolase</keyword>
<dbReference type="SUPFAM" id="SSF52279">
    <property type="entry name" value="Beta-D-glucan exohydrolase, C-terminal domain"/>
    <property type="match status" value="1"/>
</dbReference>
<feature type="domain" description="CBM6" evidence="4">
    <location>
        <begin position="806"/>
        <end position="926"/>
    </location>
</feature>
<dbReference type="CAZy" id="CBM6">
    <property type="family name" value="Carbohydrate-Binding Module Family 6"/>
</dbReference>
<dbReference type="KEGG" id="bha:BH1908"/>
<dbReference type="GO" id="GO:0031222">
    <property type="term" value="P:arabinan catabolic process"/>
    <property type="evidence" value="ECO:0007669"/>
    <property type="project" value="TreeGrafter"/>
</dbReference>
<dbReference type="CDD" id="cd04084">
    <property type="entry name" value="CBM6_xylanase-like"/>
    <property type="match status" value="1"/>
</dbReference>
<dbReference type="DNASU" id="892728"/>
<protein>
    <submittedName>
        <fullName evidence="5">Glucan 1,4-beta-glucosidase</fullName>
    </submittedName>
</protein>
<evidence type="ECO:0000313" key="6">
    <source>
        <dbReference type="Proteomes" id="UP000001258"/>
    </source>
</evidence>
<dbReference type="AlphaFoldDB" id="Q9KBL8"/>
<accession>Q9KBL8</accession>
<dbReference type="PROSITE" id="PS51175">
    <property type="entry name" value="CBM6"/>
    <property type="match status" value="1"/>
</dbReference>
<dbReference type="STRING" id="272558.gene:10727806"/>
<dbReference type="InterPro" id="IPR002772">
    <property type="entry name" value="Glyco_hydro_3_C"/>
</dbReference>
<dbReference type="GO" id="GO:0046556">
    <property type="term" value="F:alpha-L-arabinofuranosidase activity"/>
    <property type="evidence" value="ECO:0007669"/>
    <property type="project" value="TreeGrafter"/>
</dbReference>
<dbReference type="Pfam" id="PF01915">
    <property type="entry name" value="Glyco_hydro_3_C"/>
    <property type="match status" value="1"/>
</dbReference>
<dbReference type="PIR" id="D83888">
    <property type="entry name" value="D83888"/>
</dbReference>
<dbReference type="InterPro" id="IPR008979">
    <property type="entry name" value="Galactose-bd-like_sf"/>
</dbReference>
<evidence type="ECO:0000259" key="4">
    <source>
        <dbReference type="PROSITE" id="PS51175"/>
    </source>
</evidence>
<dbReference type="PANTHER" id="PTHR42721">
    <property type="entry name" value="SUGAR HYDROLASE-RELATED"/>
    <property type="match status" value="1"/>
</dbReference>
<gene>
    <name evidence="5" type="ordered locus">BH1908</name>
</gene>
<dbReference type="InterPro" id="IPR036881">
    <property type="entry name" value="Glyco_hydro_3_C_sf"/>
</dbReference>
<dbReference type="eggNOG" id="COG1472">
    <property type="taxonomic scope" value="Bacteria"/>
</dbReference>
<dbReference type="Gene3D" id="2.60.120.380">
    <property type="match status" value="1"/>
</dbReference>
<dbReference type="CAZy" id="GH3">
    <property type="family name" value="Glycoside Hydrolase Family 3"/>
</dbReference>
<dbReference type="EMBL" id="BA000004">
    <property type="protein sequence ID" value="BAB05627.1"/>
    <property type="molecule type" value="Genomic_DNA"/>
</dbReference>
<dbReference type="SMART" id="SM01217">
    <property type="entry name" value="Fn3_like"/>
    <property type="match status" value="1"/>
</dbReference>
<dbReference type="Gene3D" id="3.40.50.1700">
    <property type="entry name" value="Glycoside hydrolase family 3 C-terminal domain"/>
    <property type="match status" value="1"/>
</dbReference>
<dbReference type="Pfam" id="PF14310">
    <property type="entry name" value="Fn3-like"/>
    <property type="match status" value="1"/>
</dbReference>
<comment type="similarity">
    <text evidence="1">Belongs to the glycosyl hydrolase 3 family.</text>
</comment>
<organism evidence="5 6">
    <name type="scientific">Halalkalibacterium halodurans (strain ATCC BAA-125 / DSM 18197 / FERM 7344 / JCM 9153 / C-125)</name>
    <name type="common">Bacillus halodurans</name>
    <dbReference type="NCBI Taxonomy" id="272558"/>
    <lineage>
        <taxon>Bacteria</taxon>
        <taxon>Bacillati</taxon>
        <taxon>Bacillota</taxon>
        <taxon>Bacilli</taxon>
        <taxon>Bacillales</taxon>
        <taxon>Bacillaceae</taxon>
        <taxon>Halalkalibacterium (ex Joshi et al. 2022)</taxon>
    </lineage>
</organism>
<dbReference type="GO" id="GO:0009044">
    <property type="term" value="F:xylan 1,4-beta-xylosidase activity"/>
    <property type="evidence" value="ECO:0007669"/>
    <property type="project" value="InterPro"/>
</dbReference>
<dbReference type="GO" id="GO:0045493">
    <property type="term" value="P:xylan catabolic process"/>
    <property type="evidence" value="ECO:0007669"/>
    <property type="project" value="InterPro"/>
</dbReference>
<dbReference type="InterPro" id="IPR001764">
    <property type="entry name" value="Glyco_hydro_3_N"/>
</dbReference>
<dbReference type="InterPro" id="IPR044993">
    <property type="entry name" value="BXL"/>
</dbReference>
<dbReference type="InterPro" id="IPR006584">
    <property type="entry name" value="Cellulose-bd_IV"/>
</dbReference>
<reference evidence="5 6" key="1">
    <citation type="journal article" date="2000" name="Nucleic Acids Res.">
        <title>Complete genome sequence of the alkaliphilic bacterium Bacillus halodurans and genomic sequence comparison with Bacillus subtilis.</title>
        <authorList>
            <person name="Takami H."/>
            <person name="Nakasone K."/>
            <person name="Takaki Y."/>
            <person name="Maeno G."/>
            <person name="Sasaki R."/>
            <person name="Masui N."/>
            <person name="Fuji F."/>
            <person name="Hirama C."/>
            <person name="Nakamura Y."/>
            <person name="Ogasawara N."/>
            <person name="Kuhara S."/>
            <person name="Horikoshi K."/>
        </authorList>
    </citation>
    <scope>NUCLEOTIDE SEQUENCE [LARGE SCALE GENOMIC DNA]</scope>
    <source>
        <strain evidence="6">ATCC BAA-125 / DSM 18197 / FERM 7344 / JCM 9153 / C-125</strain>
    </source>
</reference>
<dbReference type="InterPro" id="IPR026891">
    <property type="entry name" value="Fn3-like"/>
</dbReference>
<dbReference type="Gene3D" id="2.60.40.10">
    <property type="entry name" value="Immunoglobulins"/>
    <property type="match status" value="1"/>
</dbReference>
<dbReference type="InterPro" id="IPR013783">
    <property type="entry name" value="Ig-like_fold"/>
</dbReference>
<name>Q9KBL8_HALH5</name>
<evidence type="ECO:0000256" key="3">
    <source>
        <dbReference type="ARBA" id="ARBA00022801"/>
    </source>
</evidence>
<evidence type="ECO:0000313" key="5">
    <source>
        <dbReference type="EMBL" id="BAB05627.1"/>
    </source>
</evidence>
<keyword evidence="6" id="KW-1185">Reference proteome</keyword>
<dbReference type="RefSeq" id="WP_010898068.1">
    <property type="nucleotide sequence ID" value="NC_002570.2"/>
</dbReference>
<evidence type="ECO:0000256" key="1">
    <source>
        <dbReference type="ARBA" id="ARBA00005336"/>
    </source>
</evidence>
<evidence type="ECO:0000256" key="2">
    <source>
        <dbReference type="ARBA" id="ARBA00022729"/>
    </source>
</evidence>
<dbReference type="FunFam" id="2.60.40.10:FF:000495">
    <property type="entry name" value="Periplasmic beta-glucosidase"/>
    <property type="match status" value="1"/>
</dbReference>
<dbReference type="Pfam" id="PF03422">
    <property type="entry name" value="CBM_6"/>
    <property type="match status" value="1"/>
</dbReference>
<dbReference type="Gene3D" id="3.20.20.300">
    <property type="entry name" value="Glycoside hydrolase, family 3, N-terminal domain"/>
    <property type="match status" value="1"/>
</dbReference>
<sequence length="926" mass="104102">MKIYASDEQYKQMNEELDERVESLVSELTLDEKIRLMCQYQEAVPRLGIGKYKHGTEGAHGVAWLGKATVFPQNIGLGCTWNEELMKKIGDVIAEEARVYYQENPEQNGLTIWAPTVDMERDPRWGRTEEAYGEDPYLTGKLTTELIKGMQGDHPFYLKTAATLKHFLANNNEEARTECSVSIDPRNLREYYLKAFEPQVKEGHVQCVMTAYNAVNGTLCNMNPDVNAILKEEWGLQGFVVSDACDVVGSVDDHQFVESYAEAVALSIKNGIDNVTDDEKIIHRAIGDALEQGLLSEEDLDQALKRVFRVRIRLGEFDQENKNPYATVAKEKLCAPEHSELALQAAKEAIVLLKNDDLLPLSPEKKVAVIGPLANEIYTDWYSGTPPYTISPLEGIMQKANEPVLYADGSDRIRLREAMSGNGIVAEEGSSQLTCHDGQGETFIHTDWGWGSETLQSQQSGKYVTLTDEGVLAANALEVKGWFVKELLAMEENDHEVTLHTWDRQQVKRDESERLSVNGENDCSLVKDIVERGIDQAVEAAKQADTAVVFVGNQPYINGKECVDRPDLALPPAQQRLIEEVVKVNRNTVVVIVGSYPYTIPWVKENVPAIVYTAHGGQEFGRAVSDVLFGDYNPAGRLNMTWYLSANQLPDMMDYDIIKGKRTYQYFEDDVLYPFGHGLSYARFSYDHLQIQKTNVLTVSATITNTSHLDGEEVVQLYVRCQTSRVKRPLKTLKGFKRLMIKRGEQKVVTFTLEPEELAIWDVTRERYCVEQGMYTIMLGRSSKDIQLEETIELEGEVIPARLLSTKVKALNYDDYHNVLIDRCVEGGESIRGLGDGSWIAFHDINLEQPTNLLTVRAANENKQAVLEIRADRVDGPLVSQSVIPPTGGLQAWTTVTAQVNGETSEIRDLYLVFKGEFQLSWFSFS</sequence>
<dbReference type="Pfam" id="PF00933">
    <property type="entry name" value="Glyco_hydro_3"/>
    <property type="match status" value="1"/>
</dbReference>
<dbReference type="GO" id="GO:0030246">
    <property type="term" value="F:carbohydrate binding"/>
    <property type="evidence" value="ECO:0007669"/>
    <property type="project" value="InterPro"/>
</dbReference>
<dbReference type="InterPro" id="IPR005084">
    <property type="entry name" value="CBM6"/>
</dbReference>